<feature type="domain" description="Purine catabolism PurC-like" evidence="1">
    <location>
        <begin position="15"/>
        <end position="126"/>
    </location>
</feature>
<protein>
    <submittedName>
        <fullName evidence="3">Transcriptional regulator</fullName>
    </submittedName>
</protein>
<dbReference type="Pfam" id="PF13556">
    <property type="entry name" value="HTH_30"/>
    <property type="match status" value="1"/>
</dbReference>
<evidence type="ECO:0000259" key="1">
    <source>
        <dbReference type="Pfam" id="PF07905"/>
    </source>
</evidence>
<dbReference type="AlphaFoldDB" id="A0A7I8DFL5"/>
<dbReference type="InterPro" id="IPR051448">
    <property type="entry name" value="CdaR-like_regulators"/>
</dbReference>
<reference evidence="3 4" key="2">
    <citation type="submission" date="2020-08" db="EMBL/GenBank/DDBJ databases">
        <authorList>
            <person name="Ueki A."/>
            <person name="Tonouchi A."/>
        </authorList>
    </citation>
    <scope>NUCLEOTIDE SEQUENCE [LARGE SCALE GENOMIC DNA]</scope>
    <source>
        <strain evidence="3 4">CTTW</strain>
    </source>
</reference>
<dbReference type="PANTHER" id="PTHR33744:SF1">
    <property type="entry name" value="DNA-BINDING TRANSCRIPTIONAL ACTIVATOR ADER"/>
    <property type="match status" value="1"/>
</dbReference>
<keyword evidence="4" id="KW-1185">Reference proteome</keyword>
<dbReference type="Proteomes" id="UP000515703">
    <property type="component" value="Chromosome"/>
</dbReference>
<proteinExistence type="predicted"/>
<name>A0A7I8DFL5_9FIRM</name>
<feature type="domain" description="PucR C-terminal helix-turn-helix" evidence="2">
    <location>
        <begin position="324"/>
        <end position="380"/>
    </location>
</feature>
<dbReference type="Pfam" id="PF07905">
    <property type="entry name" value="PucR"/>
    <property type="match status" value="1"/>
</dbReference>
<dbReference type="EMBL" id="AP023368">
    <property type="protein sequence ID" value="BCJ97313.1"/>
    <property type="molecule type" value="Genomic_DNA"/>
</dbReference>
<gene>
    <name evidence="3" type="ORF">bsdcttw_03540</name>
</gene>
<dbReference type="KEGG" id="acht:bsdcttw_03540"/>
<dbReference type="InterPro" id="IPR025736">
    <property type="entry name" value="PucR_C-HTH_dom"/>
</dbReference>
<dbReference type="RefSeq" id="WP_185257755.1">
    <property type="nucleotide sequence ID" value="NZ_AP023368.1"/>
</dbReference>
<dbReference type="InterPro" id="IPR042070">
    <property type="entry name" value="PucR_C-HTH_sf"/>
</dbReference>
<accession>A0A7I8DFL5</accession>
<dbReference type="PANTHER" id="PTHR33744">
    <property type="entry name" value="CARBOHYDRATE DIACID REGULATOR"/>
    <property type="match status" value="1"/>
</dbReference>
<evidence type="ECO:0000313" key="3">
    <source>
        <dbReference type="EMBL" id="BCJ97313.1"/>
    </source>
</evidence>
<sequence length="386" mass="44858">MAIAVSKLYRNCASLYQMQLLAGHKGLGNLVEWVHIVEDQEVSSFLHGHELIFIAGYMCHNNEWLLNFTKELYKSDTSAFVINLGPYIKSVPKEVVDFCNEVDMPLFTIPWKIRLVDVTRDFCTRIMHNESVEASVASTLKDIIFKVGDPETQIQHMERNGYKRDCHLCFVNISLNNEDVNYSTENMEKLKLFVEQIARTSQRMFISFTYQSNLIVVLSESDMYNVRKFVDDLVSLIRKKTDKFTVNIGVSSIMQGFLNQDINFENAVSSNEMAQKRKVRTAYYDELDIYKVLLAVKDKKILRNFYQEVFGKLEQYDMENGSDLMGFLHAYLENNGSPRLVSEEQFIHRNTVNNQIKKIEKITGYNILNLEEKVRFSIGFMIQDII</sequence>
<dbReference type="InterPro" id="IPR012914">
    <property type="entry name" value="PucR_dom"/>
</dbReference>
<dbReference type="Gene3D" id="1.10.10.2840">
    <property type="entry name" value="PucR C-terminal helix-turn-helix domain"/>
    <property type="match status" value="1"/>
</dbReference>
<evidence type="ECO:0000259" key="2">
    <source>
        <dbReference type="Pfam" id="PF13556"/>
    </source>
</evidence>
<evidence type="ECO:0000313" key="4">
    <source>
        <dbReference type="Proteomes" id="UP000515703"/>
    </source>
</evidence>
<organism evidence="3 4">
    <name type="scientific">Anaerocolumna chitinilytica</name>
    <dbReference type="NCBI Taxonomy" id="1727145"/>
    <lineage>
        <taxon>Bacteria</taxon>
        <taxon>Bacillati</taxon>
        <taxon>Bacillota</taxon>
        <taxon>Clostridia</taxon>
        <taxon>Lachnospirales</taxon>
        <taxon>Lachnospiraceae</taxon>
        <taxon>Anaerocolumna</taxon>
    </lineage>
</organism>
<reference evidence="3 4" key="1">
    <citation type="submission" date="2020-08" db="EMBL/GenBank/DDBJ databases">
        <title>Draft genome sequencing of an Anaerocolumna strain isolated from anoxic soil subjected to BSD treatment.</title>
        <authorList>
            <person name="Uek A."/>
            <person name="Tonouchi A."/>
        </authorList>
    </citation>
    <scope>NUCLEOTIDE SEQUENCE [LARGE SCALE GENOMIC DNA]</scope>
    <source>
        <strain evidence="3 4">CTTW</strain>
    </source>
</reference>